<dbReference type="Pfam" id="PF13344">
    <property type="entry name" value="Hydrolase_6"/>
    <property type="match status" value="1"/>
</dbReference>
<dbReference type="InterPro" id="IPR006439">
    <property type="entry name" value="HAD-SF_hydro_IA"/>
</dbReference>
<sequence length="272" mass="29743">MRTVRGVLLDIDGVLHVSMRPVEGAAEALRWLEQHGYRYAFVTNTTTMARSTLAQRLQEIGLPVSAEQLITAPMATAAYLRRVYPGKRCWLLSKGDTAADFAGIELVDPLRPDDVEREDIAAVVIGGAEELLSYENMNRAFRLLMAGADLVAMHKNLYWRVSDGLRLDSGPFVFALELASGKQAVVIGKPERAFFEEAVRLLGTAPEETLMVGDDLVNDVQGARRAGLRALLVCTGKHGPHTPLLKESRPEERPEVLLPSVAALPDYLAGQG</sequence>
<comment type="caution">
    <text evidence="6">The sequence shown here is derived from an EMBL/GenBank/DDBJ whole genome shotgun (WGS) entry which is preliminary data.</text>
</comment>
<dbReference type="AlphaFoldDB" id="A0A328VPG1"/>
<reference evidence="6 7" key="1">
    <citation type="submission" date="2016-08" db="EMBL/GenBank/DDBJ databases">
        <title>Analysis of Carbohydrate Active Enzymes in Thermogemmatispora T81 Reveals Carbohydrate Degradation Ability.</title>
        <authorList>
            <person name="Tomazini A."/>
            <person name="Lal S."/>
            <person name="Stott M."/>
            <person name="Henrissat B."/>
            <person name="Polikarpov I."/>
            <person name="Sparling R."/>
            <person name="Levin D.B."/>
        </authorList>
    </citation>
    <scope>NUCLEOTIDE SEQUENCE [LARGE SCALE GENOMIC DNA]</scope>
    <source>
        <strain evidence="6 7">T81</strain>
    </source>
</reference>
<keyword evidence="7" id="KW-1185">Reference proteome</keyword>
<evidence type="ECO:0000313" key="7">
    <source>
        <dbReference type="Proteomes" id="UP000248706"/>
    </source>
</evidence>
<comment type="similarity">
    <text evidence="2">Belongs to the HAD-like hydrolase superfamily.</text>
</comment>
<dbReference type="GO" id="GO:0005737">
    <property type="term" value="C:cytoplasm"/>
    <property type="evidence" value="ECO:0007669"/>
    <property type="project" value="TreeGrafter"/>
</dbReference>
<dbReference type="InterPro" id="IPR036412">
    <property type="entry name" value="HAD-like_sf"/>
</dbReference>
<evidence type="ECO:0000256" key="1">
    <source>
        <dbReference type="ARBA" id="ARBA00001946"/>
    </source>
</evidence>
<keyword evidence="4" id="KW-0460">Magnesium</keyword>
<name>A0A328VPG1_9CHLR</name>
<dbReference type="NCBIfam" id="TIGR01458">
    <property type="entry name" value="HAD-SF-IIA-hyp3"/>
    <property type="match status" value="1"/>
</dbReference>
<dbReference type="InterPro" id="IPR006355">
    <property type="entry name" value="LHPP/HDHD2"/>
</dbReference>
<dbReference type="NCBIfam" id="TIGR01460">
    <property type="entry name" value="HAD-SF-IIA"/>
    <property type="match status" value="1"/>
</dbReference>
<dbReference type="InterPro" id="IPR006357">
    <property type="entry name" value="HAD-SF_hydro_IIA"/>
</dbReference>
<dbReference type="NCBIfam" id="TIGR01549">
    <property type="entry name" value="HAD-SF-IA-v1"/>
    <property type="match status" value="1"/>
</dbReference>
<dbReference type="SUPFAM" id="SSF56784">
    <property type="entry name" value="HAD-like"/>
    <property type="match status" value="1"/>
</dbReference>
<comment type="cofactor">
    <cofactor evidence="1">
        <name>Mg(2+)</name>
        <dbReference type="ChEBI" id="CHEBI:18420"/>
    </cofactor>
</comment>
<evidence type="ECO:0000256" key="4">
    <source>
        <dbReference type="ARBA" id="ARBA00022842"/>
    </source>
</evidence>
<dbReference type="PANTHER" id="PTHR19288:SF46">
    <property type="entry name" value="HALOACID DEHALOGENASE-LIKE HYDROLASE DOMAIN-CONTAINING PROTEIN 2"/>
    <property type="match status" value="1"/>
</dbReference>
<dbReference type="Gene3D" id="3.40.50.1000">
    <property type="entry name" value="HAD superfamily/HAD-like"/>
    <property type="match status" value="2"/>
</dbReference>
<organism evidence="6 7">
    <name type="scientific">Thermogemmatispora tikiterensis</name>
    <dbReference type="NCBI Taxonomy" id="1825093"/>
    <lineage>
        <taxon>Bacteria</taxon>
        <taxon>Bacillati</taxon>
        <taxon>Chloroflexota</taxon>
        <taxon>Ktedonobacteria</taxon>
        <taxon>Thermogemmatisporales</taxon>
        <taxon>Thermogemmatisporaceae</taxon>
        <taxon>Thermogemmatispora</taxon>
    </lineage>
</organism>
<dbReference type="EMBL" id="MCIF01000002">
    <property type="protein sequence ID" value="RAQ96075.1"/>
    <property type="molecule type" value="Genomic_DNA"/>
</dbReference>
<dbReference type="GO" id="GO:0046872">
    <property type="term" value="F:metal ion binding"/>
    <property type="evidence" value="ECO:0007669"/>
    <property type="project" value="UniProtKB-KW"/>
</dbReference>
<evidence type="ECO:0000256" key="2">
    <source>
        <dbReference type="ARBA" id="ARBA00007958"/>
    </source>
</evidence>
<accession>A0A328VPG1</accession>
<evidence type="ECO:0000256" key="3">
    <source>
        <dbReference type="ARBA" id="ARBA00022723"/>
    </source>
</evidence>
<gene>
    <name evidence="6" type="ORF">A4R35_11070</name>
</gene>
<protein>
    <recommendedName>
        <fullName evidence="5">Haloacid dehalogenase-like hydrolase domain-containing protein 2</fullName>
    </recommendedName>
</protein>
<dbReference type="GO" id="GO:0016791">
    <property type="term" value="F:phosphatase activity"/>
    <property type="evidence" value="ECO:0007669"/>
    <property type="project" value="InterPro"/>
</dbReference>
<evidence type="ECO:0000313" key="6">
    <source>
        <dbReference type="EMBL" id="RAQ96075.1"/>
    </source>
</evidence>
<dbReference type="Pfam" id="PF13242">
    <property type="entry name" value="Hydrolase_like"/>
    <property type="match status" value="1"/>
</dbReference>
<dbReference type="InterPro" id="IPR023214">
    <property type="entry name" value="HAD_sf"/>
</dbReference>
<evidence type="ECO:0000256" key="5">
    <source>
        <dbReference type="ARBA" id="ARBA00039666"/>
    </source>
</evidence>
<keyword evidence="3" id="KW-0479">Metal-binding</keyword>
<proteinExistence type="inferred from homology"/>
<dbReference type="PANTHER" id="PTHR19288">
    <property type="entry name" value="4-NITROPHENYLPHOSPHATASE-RELATED"/>
    <property type="match status" value="1"/>
</dbReference>
<dbReference type="RefSeq" id="WP_189361674.1">
    <property type="nucleotide sequence ID" value="NZ_MCIF01000002.1"/>
</dbReference>
<dbReference type="Proteomes" id="UP000248706">
    <property type="component" value="Unassembled WGS sequence"/>
</dbReference>